<accession>A0A174D1Y0</accession>
<dbReference type="EMBL" id="CYZN01000013">
    <property type="protein sequence ID" value="CUO19453.1"/>
    <property type="molecule type" value="Genomic_DNA"/>
</dbReference>
<organism evidence="5 6">
    <name type="scientific">Blautia wexlerae</name>
    <dbReference type="NCBI Taxonomy" id="418240"/>
    <lineage>
        <taxon>Bacteria</taxon>
        <taxon>Bacillati</taxon>
        <taxon>Bacillota</taxon>
        <taxon>Clostridia</taxon>
        <taxon>Lachnospirales</taxon>
        <taxon>Lachnospiraceae</taxon>
        <taxon>Blautia</taxon>
    </lineage>
</organism>
<reference evidence="5 6" key="1">
    <citation type="submission" date="2015-09" db="EMBL/GenBank/DDBJ databases">
        <authorList>
            <consortium name="Pathogen Informatics"/>
        </authorList>
    </citation>
    <scope>NUCLEOTIDE SEQUENCE [LARGE SCALE GENOMIC DNA]</scope>
    <source>
        <strain evidence="5 6">2789STDY5834863</strain>
    </source>
</reference>
<comment type="subcellular location">
    <subcellularLocation>
        <location evidence="1">Cell envelope</location>
    </subcellularLocation>
</comment>
<dbReference type="InterPro" id="IPR013378">
    <property type="entry name" value="InlB-like_B-rpt"/>
</dbReference>
<evidence type="ECO:0000313" key="6">
    <source>
        <dbReference type="Proteomes" id="UP000095431"/>
    </source>
</evidence>
<dbReference type="InterPro" id="IPR017853">
    <property type="entry name" value="GH"/>
</dbReference>
<dbReference type="AlphaFoldDB" id="A0A174D1Y0"/>
<dbReference type="Gene3D" id="3.20.20.80">
    <property type="entry name" value="Glycosidases"/>
    <property type="match status" value="1"/>
</dbReference>
<feature type="region of interest" description="Disordered" evidence="2">
    <location>
        <begin position="167"/>
        <end position="228"/>
    </location>
</feature>
<gene>
    <name evidence="5" type="ORF">ERS852478_02097</name>
</gene>
<feature type="region of interest" description="Disordered" evidence="2">
    <location>
        <begin position="46"/>
        <end position="91"/>
    </location>
</feature>
<protein>
    <submittedName>
        <fullName evidence="5">Repeat</fullName>
    </submittedName>
</protein>
<feature type="signal peptide" evidence="3">
    <location>
        <begin position="1"/>
        <end position="28"/>
    </location>
</feature>
<dbReference type="InterPro" id="IPR042229">
    <property type="entry name" value="Listeria/Bacterioides_rpt_sf"/>
</dbReference>
<evidence type="ECO:0000259" key="4">
    <source>
        <dbReference type="Pfam" id="PF18989"/>
    </source>
</evidence>
<feature type="compositionally biased region" description="Basic and acidic residues" evidence="2">
    <location>
        <begin position="171"/>
        <end position="188"/>
    </location>
</feature>
<proteinExistence type="predicted"/>
<dbReference type="Proteomes" id="UP000095431">
    <property type="component" value="Unassembled WGS sequence"/>
</dbReference>
<dbReference type="InterPro" id="IPR043780">
    <property type="entry name" value="DUF5722"/>
</dbReference>
<dbReference type="Gene3D" id="2.60.40.4270">
    <property type="entry name" value="Listeria-Bacteroides repeat domain"/>
    <property type="match status" value="1"/>
</dbReference>
<feature type="compositionally biased region" description="Polar residues" evidence="2">
    <location>
        <begin position="213"/>
        <end position="225"/>
    </location>
</feature>
<dbReference type="GO" id="GO:0030313">
    <property type="term" value="C:cell envelope"/>
    <property type="evidence" value="ECO:0007669"/>
    <property type="project" value="UniProtKB-SubCell"/>
</dbReference>
<sequence>MKKWKKFIAMGLAVSMIVPSCIPQTLWASEFSAGSVESAADVFEDGAGYETGSESGNKISDENNSGDEFGTGELKDQEPEQSETEDSVNAGQSAEGYNILLYSDGKLEKTYVIPYADADTAKVPEALRGKTGYIFKEWNTKEDGTGETYKPGDSIKKLLETADMAKQAQETSERTEVGEEIKPEKDVMQEENDVAQTDSASWEEKTGKAEMQISDTENDGTSPDISTDKAIAAGDTTAITLYAIWEKASEYKITYKLNKGKNNTANPKTYTSEDEIKFKKPTRSGYHFVGWYTDSKYKNQISVIEKGSEGSLTLYAKWTKEISPSAKAASLDYVKGTKANTITVSATVSNYVKSSDGYYYLVYVDSNSGKVKKTVGKVKKPEKAKGKITFKLNISGHPEYAQGKFAIGIRKSKSAYSVISPKSYVSNPEKLSTNTAAYFVPGTKKGIQATDINELTDTKSKTVFFNLYISDLMRKDSGVETYKYNGKTYHFNGLYGYVYLVQQCNAKGIQVTAQISIDRNASTQSFITGNSPYAETAYYGWNTDNSTTRQTMEAMFAYLGEKFGKNNCYISNWILGNEVNSASGYYYVGNVSFSKFISMYSEAFRCLYNAVKSSRGSSKVFICLDNCWNQKNAFTICYSARSTLESFAAKISDMQKDVNWNLAYHAYNQPLSDSQFWSGANASMFTSDANTTTFITMRNIQTLTDYVKNRFGSNTRIILSEQGFSSTYGGQANQAAAIALAYYKAACNPMIDAFIIRSYKDEAHEVAQGLAMGLKDANGKKKTAYNVFKNMDSSNSLKYTEKVLKSQVGNWKSLVPGYSTGKISSMYRK</sequence>
<dbReference type="RefSeq" id="WP_055200559.1">
    <property type="nucleotide sequence ID" value="NZ_BTHH01000035.1"/>
</dbReference>
<dbReference type="eggNOG" id="COG4886">
    <property type="taxonomic scope" value="Bacteria"/>
</dbReference>
<dbReference type="NCBIfam" id="TIGR02543">
    <property type="entry name" value="List_Bact_rpt"/>
    <property type="match status" value="1"/>
</dbReference>
<keyword evidence="3" id="KW-0732">Signal</keyword>
<evidence type="ECO:0000256" key="2">
    <source>
        <dbReference type="SAM" id="MobiDB-lite"/>
    </source>
</evidence>
<name>A0A174D1Y0_9FIRM</name>
<feature type="domain" description="DUF5722" evidence="4">
    <location>
        <begin position="441"/>
        <end position="805"/>
    </location>
</feature>
<dbReference type="SUPFAM" id="SSF51445">
    <property type="entry name" value="(Trans)glycosidases"/>
    <property type="match status" value="1"/>
</dbReference>
<dbReference type="Pfam" id="PF18989">
    <property type="entry name" value="DUF5722"/>
    <property type="match status" value="1"/>
</dbReference>
<dbReference type="Pfam" id="PF09479">
    <property type="entry name" value="Flg_new"/>
    <property type="match status" value="2"/>
</dbReference>
<feature type="chain" id="PRO_5008019648" evidence="3">
    <location>
        <begin position="29"/>
        <end position="829"/>
    </location>
</feature>
<evidence type="ECO:0000256" key="1">
    <source>
        <dbReference type="ARBA" id="ARBA00004196"/>
    </source>
</evidence>
<evidence type="ECO:0000313" key="5">
    <source>
        <dbReference type="EMBL" id="CUO19453.1"/>
    </source>
</evidence>
<evidence type="ECO:0000256" key="3">
    <source>
        <dbReference type="SAM" id="SignalP"/>
    </source>
</evidence>